<feature type="compositionally biased region" description="Basic and acidic residues" evidence="1">
    <location>
        <begin position="56"/>
        <end position="80"/>
    </location>
</feature>
<dbReference type="Proteomes" id="UP000735302">
    <property type="component" value="Unassembled WGS sequence"/>
</dbReference>
<feature type="region of interest" description="Disordered" evidence="1">
    <location>
        <begin position="1"/>
        <end position="99"/>
    </location>
</feature>
<proteinExistence type="predicted"/>
<accession>A0AAV4CJ53</accession>
<evidence type="ECO:0000313" key="3">
    <source>
        <dbReference type="Proteomes" id="UP000735302"/>
    </source>
</evidence>
<evidence type="ECO:0000256" key="1">
    <source>
        <dbReference type="SAM" id="MobiDB-lite"/>
    </source>
</evidence>
<gene>
    <name evidence="2" type="ORF">PoB_005941000</name>
</gene>
<keyword evidence="3" id="KW-1185">Reference proteome</keyword>
<name>A0AAV4CJ53_9GAST</name>
<protein>
    <submittedName>
        <fullName evidence="2">Uncharacterized protein</fullName>
    </submittedName>
</protein>
<evidence type="ECO:0000313" key="2">
    <source>
        <dbReference type="EMBL" id="GFO32905.1"/>
    </source>
</evidence>
<organism evidence="2 3">
    <name type="scientific">Plakobranchus ocellatus</name>
    <dbReference type="NCBI Taxonomy" id="259542"/>
    <lineage>
        <taxon>Eukaryota</taxon>
        <taxon>Metazoa</taxon>
        <taxon>Spiralia</taxon>
        <taxon>Lophotrochozoa</taxon>
        <taxon>Mollusca</taxon>
        <taxon>Gastropoda</taxon>
        <taxon>Heterobranchia</taxon>
        <taxon>Euthyneura</taxon>
        <taxon>Panpulmonata</taxon>
        <taxon>Sacoglossa</taxon>
        <taxon>Placobranchoidea</taxon>
        <taxon>Plakobranchidae</taxon>
        <taxon>Plakobranchus</taxon>
    </lineage>
</organism>
<feature type="compositionally biased region" description="Basic and acidic residues" evidence="1">
    <location>
        <begin position="7"/>
        <end position="41"/>
    </location>
</feature>
<sequence>MGNSCTKADKIDSHSEKTIRNQHQNFREAPRVRTRSEERFNARQSRQGWYQSSRPMDNRPECEAYHYTRNNERQNYRRDAQYTPQYRSRNYAPRRTGDC</sequence>
<reference evidence="2 3" key="1">
    <citation type="journal article" date="2021" name="Elife">
        <title>Chloroplast acquisition without the gene transfer in kleptoplastic sea slugs, Plakobranchus ocellatus.</title>
        <authorList>
            <person name="Maeda T."/>
            <person name="Takahashi S."/>
            <person name="Yoshida T."/>
            <person name="Shimamura S."/>
            <person name="Takaki Y."/>
            <person name="Nagai Y."/>
            <person name="Toyoda A."/>
            <person name="Suzuki Y."/>
            <person name="Arimoto A."/>
            <person name="Ishii H."/>
            <person name="Satoh N."/>
            <person name="Nishiyama T."/>
            <person name="Hasebe M."/>
            <person name="Maruyama T."/>
            <person name="Minagawa J."/>
            <person name="Obokata J."/>
            <person name="Shigenobu S."/>
        </authorList>
    </citation>
    <scope>NUCLEOTIDE SEQUENCE [LARGE SCALE GENOMIC DNA]</scope>
</reference>
<dbReference type="EMBL" id="BLXT01006697">
    <property type="protein sequence ID" value="GFO32905.1"/>
    <property type="molecule type" value="Genomic_DNA"/>
</dbReference>
<feature type="compositionally biased region" description="Polar residues" evidence="1">
    <location>
        <begin position="42"/>
        <end position="55"/>
    </location>
</feature>
<comment type="caution">
    <text evidence="2">The sequence shown here is derived from an EMBL/GenBank/DDBJ whole genome shotgun (WGS) entry which is preliminary data.</text>
</comment>
<dbReference type="AlphaFoldDB" id="A0AAV4CJ53"/>